<dbReference type="InterPro" id="IPR000873">
    <property type="entry name" value="AMP-dep_synth/lig_dom"/>
</dbReference>
<dbReference type="Pfam" id="PF00501">
    <property type="entry name" value="AMP-binding"/>
    <property type="match status" value="1"/>
</dbReference>
<proteinExistence type="inferred from homology"/>
<dbReference type="PROSITE" id="PS00455">
    <property type="entry name" value="AMP_BINDING"/>
    <property type="match status" value="1"/>
</dbReference>
<evidence type="ECO:0000259" key="4">
    <source>
        <dbReference type="Pfam" id="PF13193"/>
    </source>
</evidence>
<protein>
    <submittedName>
        <fullName evidence="5">Long-chain acyl-CoA synthetase</fullName>
    </submittedName>
</protein>
<dbReference type="InterPro" id="IPR020845">
    <property type="entry name" value="AMP-binding_CS"/>
</dbReference>
<dbReference type="Gene3D" id="3.40.50.12780">
    <property type="entry name" value="N-terminal domain of ligase-like"/>
    <property type="match status" value="1"/>
</dbReference>
<dbReference type="PANTHER" id="PTHR43201">
    <property type="entry name" value="ACYL-COA SYNTHETASE"/>
    <property type="match status" value="1"/>
</dbReference>
<dbReference type="GO" id="GO:0006631">
    <property type="term" value="P:fatty acid metabolic process"/>
    <property type="evidence" value="ECO:0007669"/>
    <property type="project" value="TreeGrafter"/>
</dbReference>
<organism evidence="5 6">
    <name type="scientific">Pseudonocardia sediminis</name>
    <dbReference type="NCBI Taxonomy" id="1397368"/>
    <lineage>
        <taxon>Bacteria</taxon>
        <taxon>Bacillati</taxon>
        <taxon>Actinomycetota</taxon>
        <taxon>Actinomycetes</taxon>
        <taxon>Pseudonocardiales</taxon>
        <taxon>Pseudonocardiaceae</taxon>
        <taxon>Pseudonocardia</taxon>
    </lineage>
</organism>
<comment type="similarity">
    <text evidence="1">Belongs to the ATP-dependent AMP-binding enzyme family.</text>
</comment>
<dbReference type="GO" id="GO:0031956">
    <property type="term" value="F:medium-chain fatty acid-CoA ligase activity"/>
    <property type="evidence" value="ECO:0007669"/>
    <property type="project" value="TreeGrafter"/>
</dbReference>
<dbReference type="InterPro" id="IPR042099">
    <property type="entry name" value="ANL_N_sf"/>
</dbReference>
<reference evidence="5 6" key="1">
    <citation type="submission" date="2019-02" db="EMBL/GenBank/DDBJ databases">
        <title>Sequencing the genomes of 1000 actinobacteria strains.</title>
        <authorList>
            <person name="Klenk H.-P."/>
        </authorList>
    </citation>
    <scope>NUCLEOTIDE SEQUENCE [LARGE SCALE GENOMIC DNA]</scope>
    <source>
        <strain evidence="5 6">DSM 45779</strain>
    </source>
</reference>
<dbReference type="OrthoDB" id="3172305at2"/>
<feature type="domain" description="AMP-binding enzyme C-terminal" evidence="4">
    <location>
        <begin position="435"/>
        <end position="510"/>
    </location>
</feature>
<comment type="caution">
    <text evidence="5">The sequence shown here is derived from an EMBL/GenBank/DDBJ whole genome shotgun (WGS) entry which is preliminary data.</text>
</comment>
<name>A0A4Q7US79_PSEST</name>
<dbReference type="InterPro" id="IPR045851">
    <property type="entry name" value="AMP-bd_C_sf"/>
</dbReference>
<keyword evidence="2" id="KW-0436">Ligase</keyword>
<dbReference type="EMBL" id="SHKL01000001">
    <property type="protein sequence ID" value="RZT84496.1"/>
    <property type="molecule type" value="Genomic_DNA"/>
</dbReference>
<dbReference type="FunFam" id="3.30.300.30:FF:000008">
    <property type="entry name" value="2,3-dihydroxybenzoate-AMP ligase"/>
    <property type="match status" value="1"/>
</dbReference>
<dbReference type="PANTHER" id="PTHR43201:SF5">
    <property type="entry name" value="MEDIUM-CHAIN ACYL-COA LIGASE ACSF2, MITOCHONDRIAL"/>
    <property type="match status" value="1"/>
</dbReference>
<gene>
    <name evidence="5" type="ORF">EV383_1338</name>
</gene>
<dbReference type="Proteomes" id="UP000291591">
    <property type="component" value="Unassembled WGS sequence"/>
</dbReference>
<evidence type="ECO:0000256" key="2">
    <source>
        <dbReference type="ARBA" id="ARBA00022598"/>
    </source>
</evidence>
<keyword evidence="6" id="KW-1185">Reference proteome</keyword>
<evidence type="ECO:0000313" key="6">
    <source>
        <dbReference type="Proteomes" id="UP000291591"/>
    </source>
</evidence>
<evidence type="ECO:0000313" key="5">
    <source>
        <dbReference type="EMBL" id="RZT84496.1"/>
    </source>
</evidence>
<dbReference type="RefSeq" id="WP_130289086.1">
    <property type="nucleotide sequence ID" value="NZ_SHKL01000001.1"/>
</dbReference>
<evidence type="ECO:0000259" key="3">
    <source>
        <dbReference type="Pfam" id="PF00501"/>
    </source>
</evidence>
<accession>A0A4Q7US79</accession>
<dbReference type="InterPro" id="IPR025110">
    <property type="entry name" value="AMP-bd_C"/>
</dbReference>
<evidence type="ECO:0000256" key="1">
    <source>
        <dbReference type="ARBA" id="ARBA00006432"/>
    </source>
</evidence>
<dbReference type="Pfam" id="PF13193">
    <property type="entry name" value="AMP-binding_C"/>
    <property type="match status" value="1"/>
</dbReference>
<dbReference type="AlphaFoldDB" id="A0A4Q7US79"/>
<dbReference type="Gene3D" id="3.30.300.30">
    <property type="match status" value="1"/>
</dbReference>
<dbReference type="SUPFAM" id="SSF56801">
    <property type="entry name" value="Acetyl-CoA synthetase-like"/>
    <property type="match status" value="1"/>
</dbReference>
<feature type="domain" description="AMP-dependent synthetase/ligase" evidence="3">
    <location>
        <begin position="10"/>
        <end position="385"/>
    </location>
</feature>
<sequence length="528" mass="57653">MVNIGQIPSKWAALTPGRDAIVDAPNGRRMDWRTLDERVRRLANGLGSPKNRHSGDGGLGLDKGDRVAILAKNSIEYQELYYAAGRAGLVAQPLNWRLGAGELAKIVADAAPKAVITSDEWLETGKELQAAVDVPHWLQFGPGGDGSYEDLLARSGDHEPERSSQVGDADPFFILYTGGTTGESKGALHSHTSVSFGMLNQTVAERIVPTDVYMLTGQMYHIPVVLSMNYMRHGCPLVLMNFEARTALELIEAEKVSAFLGITTMLNWMMAVPGFSGFDISSLRNIQYGGGPMPSSVVKAALDNFPCTLIQGYGQTEGTTMCFLSQEDHAAAVRGVHPERLMSCGREGFVTRVRVVDPDGDEVPRDGRTAGQIIVRSEANMLGYLGRPDLTGATIRDGWMWTGDIATWDAESYVFIVDRSKDMIISGGENIYSIQVEEAVNQHPSVLECAVIGVPDDEWGESVKAFVVLKPETTATEAEIVETARAHLASYQKPRSVEFVDALPKAPTGKILKRDLRRPFWADRDRSV</sequence>